<dbReference type="OrthoDB" id="567086at2759"/>
<evidence type="ECO:0000256" key="2">
    <source>
        <dbReference type="PIRSR" id="PIRSR000705-1"/>
    </source>
</evidence>
<dbReference type="InterPro" id="IPR027417">
    <property type="entry name" value="P-loop_NTPase"/>
</dbReference>
<dbReference type="PIRSF" id="PIRSF000705">
    <property type="entry name" value="DNK"/>
    <property type="match status" value="1"/>
</dbReference>
<dbReference type="Pfam" id="PF01712">
    <property type="entry name" value="dNK"/>
    <property type="match status" value="1"/>
</dbReference>
<protein>
    <submittedName>
        <fullName evidence="5">Thymidine kinase 2, mitochondrial</fullName>
    </submittedName>
</protein>
<dbReference type="SUPFAM" id="SSF52540">
    <property type="entry name" value="P-loop containing nucleoside triphosphate hydrolases"/>
    <property type="match status" value="1"/>
</dbReference>
<dbReference type="AlphaFoldDB" id="A0A0P5Z716"/>
<evidence type="ECO:0000259" key="4">
    <source>
        <dbReference type="Pfam" id="PF01712"/>
    </source>
</evidence>
<feature type="binding site" evidence="3">
    <location>
        <begin position="153"/>
        <end position="157"/>
    </location>
    <ligand>
        <name>ATP</name>
        <dbReference type="ChEBI" id="CHEBI:30616"/>
    </ligand>
</feature>
<organism evidence="5">
    <name type="scientific">Daphnia magna</name>
    <dbReference type="NCBI Taxonomy" id="35525"/>
    <lineage>
        <taxon>Eukaryota</taxon>
        <taxon>Metazoa</taxon>
        <taxon>Ecdysozoa</taxon>
        <taxon>Arthropoda</taxon>
        <taxon>Crustacea</taxon>
        <taxon>Branchiopoda</taxon>
        <taxon>Diplostraca</taxon>
        <taxon>Cladocera</taxon>
        <taxon>Anomopoda</taxon>
        <taxon>Daphniidae</taxon>
        <taxon>Daphnia</taxon>
    </lineage>
</organism>
<dbReference type="EMBL" id="JAOYFB010000004">
    <property type="protein sequence ID" value="KAK4013143.1"/>
    <property type="molecule type" value="Genomic_DNA"/>
</dbReference>
<keyword evidence="5" id="KW-0418">Kinase</keyword>
<feature type="domain" description="Deoxynucleoside kinase" evidence="4">
    <location>
        <begin position="14"/>
        <end position="206"/>
    </location>
</feature>
<dbReference type="GO" id="GO:0005739">
    <property type="term" value="C:mitochondrion"/>
    <property type="evidence" value="ECO:0007669"/>
    <property type="project" value="TreeGrafter"/>
</dbReference>
<accession>A0A0P5Z716</accession>
<evidence type="ECO:0000256" key="3">
    <source>
        <dbReference type="PIRSR" id="PIRSR000705-3"/>
    </source>
</evidence>
<evidence type="ECO:0000313" key="5">
    <source>
        <dbReference type="EMBL" id="JAN39810.1"/>
    </source>
</evidence>
<feature type="active site" description="Proton acceptor" evidence="2">
    <location>
        <position position="94"/>
    </location>
</feature>
<dbReference type="GO" id="GO:0005524">
    <property type="term" value="F:ATP binding"/>
    <property type="evidence" value="ECO:0007669"/>
    <property type="project" value="UniProtKB-KW"/>
</dbReference>
<dbReference type="Proteomes" id="UP001234178">
    <property type="component" value="Unassembled WGS sequence"/>
</dbReference>
<keyword evidence="7" id="KW-1185">Reference proteome</keyword>
<sequence length="223" mass="25597">MASQNRKFPRPFVVSVEGNIGSGKSSFLNYFQSYPGVKTFSEPVADWCDVGGHNLLALLYQNPEKWSFAFQSTVQLSRLNIILQPTNANVKMIERSLQNNRFCFLEIGKQMGALSPPEYAVLTKWYEWLEQKADIGLDLIVYLRTKPEVAHERMAKRQRPEEKEIPLSYIHLVHDCYETWLVGDGQAKAQSLAPVLILDANRPLDEIFKVCEENRDKILGIHR</sequence>
<dbReference type="Gene3D" id="3.40.50.300">
    <property type="entry name" value="P-loop containing nucleotide triphosphate hydrolases"/>
    <property type="match status" value="1"/>
</dbReference>
<dbReference type="PANTHER" id="PTHR10513">
    <property type="entry name" value="DEOXYNUCLEOSIDE KINASE"/>
    <property type="match status" value="1"/>
</dbReference>
<evidence type="ECO:0000313" key="6">
    <source>
        <dbReference type="EMBL" id="KAK4013143.1"/>
    </source>
</evidence>
<proteinExistence type="inferred from homology"/>
<evidence type="ECO:0000256" key="1">
    <source>
        <dbReference type="ARBA" id="ARBA00007420"/>
    </source>
</evidence>
<dbReference type="EMBL" id="GDIQ01054927">
    <property type="protein sequence ID" value="JAN39810.1"/>
    <property type="molecule type" value="Transcribed_RNA"/>
</dbReference>
<dbReference type="FunFam" id="3.40.50.300:FF:001571">
    <property type="entry name" value="Deoxynucleoside kinase"/>
    <property type="match status" value="1"/>
</dbReference>
<gene>
    <name evidence="6" type="ORF">OUZ56_025380</name>
</gene>
<comment type="similarity">
    <text evidence="1">Belongs to the DCK/DGK family.</text>
</comment>
<dbReference type="PANTHER" id="PTHR10513:SF38">
    <property type="entry name" value="DEOXYNUCLEOSIDE KINASE-LIKE PROTEIN"/>
    <property type="match status" value="1"/>
</dbReference>
<evidence type="ECO:0000313" key="7">
    <source>
        <dbReference type="Proteomes" id="UP001234178"/>
    </source>
</evidence>
<keyword evidence="3" id="KW-0067">ATP-binding</keyword>
<keyword evidence="3" id="KW-0547">Nucleotide-binding</keyword>
<reference evidence="5" key="1">
    <citation type="submission" date="2015-10" db="EMBL/GenBank/DDBJ databases">
        <title>EvidentialGene: Evidence-directed Construction of Complete mRNA Transcriptomes without Genomes.</title>
        <authorList>
            <person name="Gilbert D.G."/>
        </authorList>
    </citation>
    <scope>NUCLEOTIDE SEQUENCE</scope>
</reference>
<dbReference type="InterPro" id="IPR002624">
    <property type="entry name" value="DCK/DGK"/>
</dbReference>
<reference evidence="6 7" key="2">
    <citation type="journal article" date="2023" name="Nucleic Acids Res.">
        <title>The hologenome of Daphnia magna reveals possible DNA methylation and microbiome-mediated evolution of the host genome.</title>
        <authorList>
            <person name="Chaturvedi A."/>
            <person name="Li X."/>
            <person name="Dhandapani V."/>
            <person name="Marshall H."/>
            <person name="Kissane S."/>
            <person name="Cuenca-Cambronero M."/>
            <person name="Asole G."/>
            <person name="Calvet F."/>
            <person name="Ruiz-Romero M."/>
            <person name="Marangio P."/>
            <person name="Guigo R."/>
            <person name="Rago D."/>
            <person name="Mirbahai L."/>
            <person name="Eastwood N."/>
            <person name="Colbourne J.K."/>
            <person name="Zhou J."/>
            <person name="Mallon E."/>
            <person name="Orsini L."/>
        </authorList>
    </citation>
    <scope>NUCLEOTIDE SEQUENCE [LARGE SCALE GENOMIC DNA]</scope>
    <source>
        <strain evidence="6">LRV0_1</strain>
    </source>
</reference>
<name>A0A0P5Z716_9CRUS</name>
<keyword evidence="5" id="KW-0808">Transferase</keyword>
<dbReference type="CDD" id="cd01673">
    <property type="entry name" value="dNK"/>
    <property type="match status" value="1"/>
</dbReference>
<feature type="binding site" evidence="3">
    <location>
        <begin position="18"/>
        <end position="26"/>
    </location>
    <ligand>
        <name>ATP</name>
        <dbReference type="ChEBI" id="CHEBI:30616"/>
    </ligand>
</feature>
<dbReference type="InterPro" id="IPR031314">
    <property type="entry name" value="DNK_dom"/>
</dbReference>
<dbReference type="InterPro" id="IPR050566">
    <property type="entry name" value="Deoxyribonucleoside_kinase"/>
</dbReference>
<dbReference type="GO" id="GO:0019136">
    <property type="term" value="F:deoxynucleoside kinase activity"/>
    <property type="evidence" value="ECO:0007669"/>
    <property type="project" value="InterPro"/>
</dbReference>